<dbReference type="InterPro" id="IPR012337">
    <property type="entry name" value="RNaseH-like_sf"/>
</dbReference>
<dbReference type="InterPro" id="IPR001584">
    <property type="entry name" value="Integrase_cat-core"/>
</dbReference>
<dbReference type="PROSITE" id="PS50994">
    <property type="entry name" value="INTEGRASE"/>
    <property type="match status" value="1"/>
</dbReference>
<comment type="caution">
    <text evidence="3">The sequence shown here is derived from an EMBL/GenBank/DDBJ whole genome shotgun (WGS) entry which is preliminary data.</text>
</comment>
<dbReference type="GO" id="GO:0003676">
    <property type="term" value="F:nucleic acid binding"/>
    <property type="evidence" value="ECO:0007669"/>
    <property type="project" value="InterPro"/>
</dbReference>
<feature type="region of interest" description="Disordered" evidence="1">
    <location>
        <begin position="158"/>
        <end position="191"/>
    </location>
</feature>
<evidence type="ECO:0000256" key="1">
    <source>
        <dbReference type="SAM" id="MobiDB-lite"/>
    </source>
</evidence>
<dbReference type="Proteomes" id="UP000597762">
    <property type="component" value="Unassembled WGS sequence"/>
</dbReference>
<feature type="domain" description="Integrase catalytic" evidence="2">
    <location>
        <begin position="1"/>
        <end position="45"/>
    </location>
</feature>
<dbReference type="AlphaFoldDB" id="A0A812BIX9"/>
<dbReference type="Gene3D" id="3.30.420.10">
    <property type="entry name" value="Ribonuclease H-like superfamily/Ribonuclease H"/>
    <property type="match status" value="1"/>
</dbReference>
<evidence type="ECO:0000259" key="2">
    <source>
        <dbReference type="PROSITE" id="PS50994"/>
    </source>
</evidence>
<accession>A0A812BIX9</accession>
<evidence type="ECO:0000313" key="3">
    <source>
        <dbReference type="EMBL" id="CAE1234766.1"/>
    </source>
</evidence>
<gene>
    <name evidence="3" type="ORF">SPHA_19514</name>
</gene>
<organism evidence="3 4">
    <name type="scientific">Acanthosepion pharaonis</name>
    <name type="common">Pharaoh cuttlefish</name>
    <name type="synonym">Sepia pharaonis</name>
    <dbReference type="NCBI Taxonomy" id="158019"/>
    <lineage>
        <taxon>Eukaryota</taxon>
        <taxon>Metazoa</taxon>
        <taxon>Spiralia</taxon>
        <taxon>Lophotrochozoa</taxon>
        <taxon>Mollusca</taxon>
        <taxon>Cephalopoda</taxon>
        <taxon>Coleoidea</taxon>
        <taxon>Decapodiformes</taxon>
        <taxon>Sepiida</taxon>
        <taxon>Sepiina</taxon>
        <taxon>Sepiidae</taxon>
        <taxon>Acanthosepion</taxon>
    </lineage>
</organism>
<dbReference type="GO" id="GO:0015074">
    <property type="term" value="P:DNA integration"/>
    <property type="evidence" value="ECO:0007669"/>
    <property type="project" value="InterPro"/>
</dbReference>
<reference evidence="3" key="1">
    <citation type="submission" date="2021-01" db="EMBL/GenBank/DDBJ databases">
        <authorList>
            <person name="Li R."/>
            <person name="Bekaert M."/>
        </authorList>
    </citation>
    <scope>NUCLEOTIDE SEQUENCE</scope>
    <source>
        <strain evidence="3">Farmed</strain>
    </source>
</reference>
<evidence type="ECO:0000313" key="4">
    <source>
        <dbReference type="Proteomes" id="UP000597762"/>
    </source>
</evidence>
<dbReference type="EMBL" id="CAHIKZ030000707">
    <property type="protein sequence ID" value="CAE1234766.1"/>
    <property type="molecule type" value="Genomic_DNA"/>
</dbReference>
<proteinExistence type="predicted"/>
<name>A0A812BIX9_ACAPH</name>
<protein>
    <recommendedName>
        <fullName evidence="2">Integrase catalytic domain-containing protein</fullName>
    </recommendedName>
</protein>
<dbReference type="InterPro" id="IPR036397">
    <property type="entry name" value="RNaseH_sf"/>
</dbReference>
<dbReference type="SUPFAM" id="SSF53098">
    <property type="entry name" value="Ribonuclease H-like"/>
    <property type="match status" value="1"/>
</dbReference>
<dbReference type="OrthoDB" id="6142482at2759"/>
<sequence>MDNGAAFRSEVFRSMLDKWNTRQYYRAAYRPSGNGIVERNHRTIKVIAERGEISPAEAVFWYNMSPKSGQREHTVPHRAVYTYQWRHPRVGSCLTRSDGSESIRIGEEVWVKPTGARYTTKWTRGMVTGAQSRNNVEVDGMPSHILDLRVIQEDLENEGDNWRSSHEAQPQTLRKSQRERHPPRWKDDYIM</sequence>
<keyword evidence="4" id="KW-1185">Reference proteome</keyword>
<feature type="compositionally biased region" description="Basic and acidic residues" evidence="1">
    <location>
        <begin position="179"/>
        <end position="191"/>
    </location>
</feature>